<sequence length="1566" mass="163746">MAADEANRRILQLSQSLADRERELVSCNASQAFLKQDLEATKAELTAARDELRNEATKNSLLEQRLKRVTEELQQTRNDLASSTSERDSLNRTLGRVHEQLSSLKTECASKGLALTEAQLHYDGLLAAKEESIRSLQALLDAQTRQLREQQELWEEQRRSLKASLADVSLSAERTAGATGGAAAAAQAAALAELRAKLAVADKAAVKAAEREQKLLELLKHRERQVAKLKGKRNSSGQQGQRSGSDNRGNRDSDRVGDREREHRSGGEGGGGVGDGGGRAAGGRLGVRFADRLLGADSSDDSGCGDTATSLDLNGASPRRGGAAAAKGAAALRESTGNSRSAAVQAALQEERRRHEAARSRLAAAEREADDLRAQVSRLRAELVDAASGSAAGSSMQLADELMRAHRKIQELESQLRRAREGAVAAASEAMAASPVRTAGAGSGSPGLLTSVEHLAIVRQRLVRQRQEFEQLLERVVAGEPGLLRGAPGGVLLPEDVKSLMDRNLSRIDTLASMSALPEGRRGVGDAEGSHTASGAQQQQHSLFVVRAAWSTLRRALMSLQEAVAASLDVGANPAVAYIQGADFLSRIMREWVVGDKSMLDAAVEASMSAAVALVQEASARLQAHTVDAGVARQQLAEAQDEVAQLRLTNSMVAAEGERRLAETRVEVEELRRQVDLARAEVATVQPACLSPAPPKREASSRLNEVEAMRARAEAAEATARRAEAAAASSEVERTRLRKNLALLEGDMGNAEAAVVTREEERLRLSRALSDANATIALLHDRLDAYQATGSSELTALKTRIRDVVTALESPNLPQLHAMMVAAAAEGDGDVDPLDAAVATRSARSNANTPRRSNRRGGGVGGVMSESALNSLALGLHGRASDSNGGGSEDPAAVSASLVAALDSAATSCTAALHRAALLEMAHHEADRGAAAVVAVRAHLASATAEMAAGRVAFGDVLLSELLVMLDEGASPTAAPSPARGSAAAPQTPRARSASSGHWQLTAAAPAGGGGGSGMLGLRSQLAAARDQSQHLMRHLKNMEGLLLALKSALPEWLELATARLAARHRTELSRLRGLLGGQLAALRRDLRDMRASCKEALVEQAQQAADTLEQARRMAASADVDRAEATEHLNHLAKDLHALTELLSSTAAATAAITAGVDPATTASAAAAAAASAATPTASVATTAAGPAMASNGGSYGLATAASGSDVAAAPAAAGGLGYSLVRAVAAAARAVPELRAGCERIRRDAMGLVSDRDKAHAAAGAAAANVALVVRSVAEATPLPEVLVLALLNQAAAPDPSLAPIWCAKLRECLARQLAGVQSAAAEGVLRAQVEPLRREVERLTEELRAAKRRSAALQAQASRFLADSGQALESCRRAAGEAAAAVLDSVMAGVREEVAAVRLQVSDLEEGSSDVLRQANAAWADQLAAVRVSSSAAVAALEESVSLLQEQLGNEADAFDALRAESEAAAREAAERVSLEEQRSRNLSADLAVAKERLSALEAAETTLEGENRGLRKALRQRDMLAMGALQQQQVEEERQQQRSQRASAAGAGRGGDRGRDQDSSRE</sequence>
<feature type="compositionally biased region" description="Low complexity" evidence="2">
    <location>
        <begin position="971"/>
        <end position="986"/>
    </location>
</feature>
<feature type="compositionally biased region" description="Polar residues" evidence="2">
    <location>
        <begin position="842"/>
        <end position="851"/>
    </location>
</feature>
<feature type="compositionally biased region" description="Low complexity" evidence="2">
    <location>
        <begin position="234"/>
        <end position="247"/>
    </location>
</feature>
<feature type="compositionally biased region" description="Low complexity" evidence="2">
    <location>
        <begin position="296"/>
        <end position="310"/>
    </location>
</feature>
<feature type="region of interest" description="Disordered" evidence="2">
    <location>
        <begin position="971"/>
        <end position="1010"/>
    </location>
</feature>
<comment type="caution">
    <text evidence="3">The sequence shown here is derived from an EMBL/GenBank/DDBJ whole genome shotgun (WGS) entry which is preliminary data.</text>
</comment>
<organism evidence="3 4">
    <name type="scientific">Pleodorina starrii</name>
    <dbReference type="NCBI Taxonomy" id="330485"/>
    <lineage>
        <taxon>Eukaryota</taxon>
        <taxon>Viridiplantae</taxon>
        <taxon>Chlorophyta</taxon>
        <taxon>core chlorophytes</taxon>
        <taxon>Chlorophyceae</taxon>
        <taxon>CS clade</taxon>
        <taxon>Chlamydomonadales</taxon>
        <taxon>Volvocaceae</taxon>
        <taxon>Pleodorina</taxon>
    </lineage>
</organism>
<proteinExistence type="predicted"/>
<feature type="coiled-coil region" evidence="1">
    <location>
        <begin position="126"/>
        <end position="153"/>
    </location>
</feature>
<reference evidence="3 4" key="1">
    <citation type="journal article" date="2023" name="Commun. Biol.">
        <title>Reorganization of the ancestral sex-determining regions during the evolution of trioecy in Pleodorina starrii.</title>
        <authorList>
            <person name="Takahashi K."/>
            <person name="Suzuki S."/>
            <person name="Kawai-Toyooka H."/>
            <person name="Yamamoto K."/>
            <person name="Hamaji T."/>
            <person name="Ootsuki R."/>
            <person name="Yamaguchi H."/>
            <person name="Kawachi M."/>
            <person name="Higashiyama T."/>
            <person name="Nozaki H."/>
        </authorList>
    </citation>
    <scope>NUCLEOTIDE SEQUENCE [LARGE SCALE GENOMIC DNA]</scope>
    <source>
        <strain evidence="3 4">NIES-4479</strain>
    </source>
</reference>
<dbReference type="OrthoDB" id="546320at2759"/>
<gene>
    <name evidence="3" type="primary">PLEST002011</name>
    <name evidence="3" type="ORF">PLESTB_001003200</name>
</gene>
<evidence type="ECO:0000256" key="1">
    <source>
        <dbReference type="SAM" id="Coils"/>
    </source>
</evidence>
<feature type="coiled-coil region" evidence="1">
    <location>
        <begin position="1483"/>
        <end position="1520"/>
    </location>
</feature>
<feature type="region of interest" description="Disordered" evidence="2">
    <location>
        <begin position="1528"/>
        <end position="1566"/>
    </location>
</feature>
<feature type="coiled-coil region" evidence="1">
    <location>
        <begin position="1332"/>
        <end position="1359"/>
    </location>
</feature>
<feature type="region of interest" description="Disordered" evidence="2">
    <location>
        <begin position="226"/>
        <end position="280"/>
    </location>
</feature>
<feature type="compositionally biased region" description="Basic and acidic residues" evidence="2">
    <location>
        <begin position="248"/>
        <end position="266"/>
    </location>
</feature>
<keyword evidence="1" id="KW-0175">Coiled coil</keyword>
<feature type="coiled-coil region" evidence="1">
    <location>
        <begin position="1080"/>
        <end position="1119"/>
    </location>
</feature>
<feature type="compositionally biased region" description="Gly residues" evidence="2">
    <location>
        <begin position="267"/>
        <end position="280"/>
    </location>
</feature>
<dbReference type="PANTHER" id="PTHR23159">
    <property type="entry name" value="CENTROSOMAL PROTEIN 2"/>
    <property type="match status" value="1"/>
</dbReference>
<name>A0A9W6BP60_9CHLO</name>
<accession>A0A9W6BP60</accession>
<feature type="coiled-coil region" evidence="1">
    <location>
        <begin position="629"/>
        <end position="754"/>
    </location>
</feature>
<dbReference type="PANTHER" id="PTHR23159:SF31">
    <property type="entry name" value="CENTROSOME-ASSOCIATED PROTEIN CEP250 ISOFORM X1"/>
    <property type="match status" value="1"/>
</dbReference>
<evidence type="ECO:0000313" key="3">
    <source>
        <dbReference type="EMBL" id="GLC55583.1"/>
    </source>
</evidence>
<keyword evidence="4" id="KW-1185">Reference proteome</keyword>
<feature type="compositionally biased region" description="Low complexity" evidence="2">
    <location>
        <begin position="1541"/>
        <end position="1550"/>
    </location>
</feature>
<evidence type="ECO:0000313" key="4">
    <source>
        <dbReference type="Proteomes" id="UP001165080"/>
    </source>
</evidence>
<feature type="coiled-coil region" evidence="1">
    <location>
        <begin position="3"/>
        <end position="93"/>
    </location>
</feature>
<feature type="compositionally biased region" description="Basic and acidic residues" evidence="2">
    <location>
        <begin position="1554"/>
        <end position="1566"/>
    </location>
</feature>
<dbReference type="Gene3D" id="1.10.287.1490">
    <property type="match status" value="1"/>
</dbReference>
<feature type="region of interest" description="Disordered" evidence="2">
    <location>
        <begin position="350"/>
        <end position="369"/>
    </location>
</feature>
<feature type="region of interest" description="Disordered" evidence="2">
    <location>
        <begin position="296"/>
        <end position="327"/>
    </location>
</feature>
<evidence type="ECO:0000256" key="2">
    <source>
        <dbReference type="SAM" id="MobiDB-lite"/>
    </source>
</evidence>
<protein>
    <submittedName>
        <fullName evidence="3">Uncharacterized protein</fullName>
    </submittedName>
</protein>
<feature type="region of interest" description="Disordered" evidence="2">
    <location>
        <begin position="840"/>
        <end position="861"/>
    </location>
</feature>
<dbReference type="Proteomes" id="UP001165080">
    <property type="component" value="Unassembled WGS sequence"/>
</dbReference>
<dbReference type="EMBL" id="BRXU01000013">
    <property type="protein sequence ID" value="GLC55583.1"/>
    <property type="molecule type" value="Genomic_DNA"/>
</dbReference>